<sequence length="123" mass="14165">MNQRRYTRVPFLRRAQIETRGQRMEVQCLDLSLRGVLLARPMESNWALEQYIQFVLTLDDQNQIVMDCSVAHIDDDVVGCACDSLGLESLTLLRRVLELNLPEPSHVQRELAELIRGDKYAHG</sequence>
<organism evidence="3 4">
    <name type="scientific">Oceanobacter antarcticus</name>
    <dbReference type="NCBI Taxonomy" id="3133425"/>
    <lineage>
        <taxon>Bacteria</taxon>
        <taxon>Pseudomonadati</taxon>
        <taxon>Pseudomonadota</taxon>
        <taxon>Gammaproteobacteria</taxon>
        <taxon>Oceanospirillales</taxon>
        <taxon>Oceanospirillaceae</taxon>
        <taxon>Oceanobacter</taxon>
    </lineage>
</organism>
<gene>
    <name evidence="3" type="ORF">WG929_10885</name>
</gene>
<evidence type="ECO:0000259" key="2">
    <source>
        <dbReference type="Pfam" id="PF07238"/>
    </source>
</evidence>
<dbReference type="InterPro" id="IPR027021">
    <property type="entry name" value="C-di-GMP_BP_PA4608"/>
</dbReference>
<reference evidence="3 4" key="1">
    <citation type="submission" date="2024-03" db="EMBL/GenBank/DDBJ databases">
        <title>High-quality draft genome sequence of Oceanobacter sp. wDCs-4.</title>
        <authorList>
            <person name="Dong C."/>
        </authorList>
    </citation>
    <scope>NUCLEOTIDE SEQUENCE [LARGE SCALE GENOMIC DNA]</scope>
    <source>
        <strain evidence="4">wDCs-4</strain>
    </source>
</reference>
<comment type="function">
    <text evidence="1">Binds the second messenger bis-(3'-5') cyclic dimeric guanosine monophosphate (c-di-GMP). Can bind two c-di-GMP molecules per monomer. May play a role in bacterial second-messenger regulated processes. Binding to c-di-GMP induces a conformational change of the C- and N-termini resulting in the exposure of a highly negative surface on one side of the protein to a possible effector protein.</text>
</comment>
<dbReference type="Pfam" id="PF07238">
    <property type="entry name" value="PilZ"/>
    <property type="match status" value="1"/>
</dbReference>
<dbReference type="Gene3D" id="2.40.10.220">
    <property type="entry name" value="predicted glycosyltransferase like domains"/>
    <property type="match status" value="1"/>
</dbReference>
<accession>A0ABW8NIW7</accession>
<dbReference type="RefSeq" id="WP_416206040.1">
    <property type="nucleotide sequence ID" value="NZ_JBBKTX010000012.1"/>
</dbReference>
<protein>
    <recommendedName>
        <fullName evidence="1">Cyclic diguanosine monophosphate-binding protein</fullName>
        <shortName evidence="1">c-di-GMP-binding protein</shortName>
    </recommendedName>
    <alternativeName>
        <fullName evidence="1">Pilz domain-containing protein</fullName>
    </alternativeName>
</protein>
<feature type="domain" description="PilZ" evidence="2">
    <location>
        <begin position="2"/>
        <end position="97"/>
    </location>
</feature>
<dbReference type="SUPFAM" id="SSF141371">
    <property type="entry name" value="PilZ domain-like"/>
    <property type="match status" value="1"/>
</dbReference>
<keyword evidence="1" id="KW-0973">c-di-GMP</keyword>
<dbReference type="EMBL" id="JBBKTX010000012">
    <property type="protein sequence ID" value="MFK4752914.1"/>
    <property type="molecule type" value="Genomic_DNA"/>
</dbReference>
<dbReference type="PIRSF" id="PIRSF028141">
    <property type="entry name" value="C-di-GMP_BP_PA4608"/>
    <property type="match status" value="1"/>
</dbReference>
<evidence type="ECO:0000313" key="3">
    <source>
        <dbReference type="EMBL" id="MFK4752914.1"/>
    </source>
</evidence>
<evidence type="ECO:0000313" key="4">
    <source>
        <dbReference type="Proteomes" id="UP001620597"/>
    </source>
</evidence>
<evidence type="ECO:0000256" key="1">
    <source>
        <dbReference type="PIRNR" id="PIRNR028141"/>
    </source>
</evidence>
<proteinExistence type="predicted"/>
<keyword evidence="1" id="KW-0547">Nucleotide-binding</keyword>
<name>A0ABW8NIW7_9GAMM</name>
<dbReference type="Proteomes" id="UP001620597">
    <property type="component" value="Unassembled WGS sequence"/>
</dbReference>
<comment type="subunit">
    <text evidence="1">Monomer in both c-di-GMP-bound and free forms.</text>
</comment>
<comment type="caution">
    <text evidence="3">The sequence shown here is derived from an EMBL/GenBank/DDBJ whole genome shotgun (WGS) entry which is preliminary data.</text>
</comment>
<keyword evidence="4" id="KW-1185">Reference proteome</keyword>
<dbReference type="InterPro" id="IPR009875">
    <property type="entry name" value="PilZ_domain"/>
</dbReference>